<dbReference type="GO" id="GO:0007165">
    <property type="term" value="P:signal transduction"/>
    <property type="evidence" value="ECO:0007669"/>
    <property type="project" value="InterPro"/>
</dbReference>
<dbReference type="NCBIfam" id="TIGR00231">
    <property type="entry name" value="small_GTP"/>
    <property type="match status" value="1"/>
</dbReference>
<dbReference type="GO" id="GO:0012505">
    <property type="term" value="C:endomembrane system"/>
    <property type="evidence" value="ECO:0007669"/>
    <property type="project" value="UniProtKB-SubCell"/>
</dbReference>
<dbReference type="PROSITE" id="PS51419">
    <property type="entry name" value="RAB"/>
    <property type="match status" value="1"/>
</dbReference>
<evidence type="ECO:0000256" key="5">
    <source>
        <dbReference type="ARBA" id="ARBA00046278"/>
    </source>
</evidence>
<dbReference type="InterPro" id="IPR001806">
    <property type="entry name" value="Small_GTPase"/>
</dbReference>
<accession>A0A7R9MTJ3</accession>
<dbReference type="SMART" id="SM00174">
    <property type="entry name" value="RHO"/>
    <property type="match status" value="1"/>
</dbReference>
<dbReference type="Proteomes" id="UP000728032">
    <property type="component" value="Unassembled WGS sequence"/>
</dbReference>
<dbReference type="CDD" id="cd00876">
    <property type="entry name" value="Ras"/>
    <property type="match status" value="1"/>
</dbReference>
<feature type="non-terminal residue" evidence="6">
    <location>
        <position position="1"/>
    </location>
</feature>
<proteinExistence type="predicted"/>
<sequence length="166" mass="18844">GVGKSALIVQLVHGINKNIIFNTKGKFDDKYDPTIEDTYRHRVVLDGHHYLLDVIDTAGTKQFSEMRDIYIKRGHGFILVYSIGSEASFTEIQGIRQQILDVRGKADEEMVPMVLVGNKCDLLPEDREVNQFVAQLTINKQMNDCPFFETSAKEGIHIQEVFTDIV</sequence>
<gene>
    <name evidence="6" type="ORF">ONB1V03_LOCUS22823</name>
</gene>
<dbReference type="SMART" id="SM00173">
    <property type="entry name" value="RAS"/>
    <property type="match status" value="1"/>
</dbReference>
<dbReference type="PANTHER" id="PTHR24070">
    <property type="entry name" value="RAS, DI-RAS, AND RHEB FAMILY MEMBERS OF SMALL GTPASE SUPERFAMILY"/>
    <property type="match status" value="1"/>
</dbReference>
<protein>
    <submittedName>
        <fullName evidence="6">Uncharacterized protein</fullName>
    </submittedName>
</protein>
<dbReference type="SUPFAM" id="SSF52540">
    <property type="entry name" value="P-loop containing nucleoside triphosphate hydrolases"/>
    <property type="match status" value="1"/>
</dbReference>
<keyword evidence="1" id="KW-0488">Methylation</keyword>
<dbReference type="InterPro" id="IPR020849">
    <property type="entry name" value="Small_GTPase_Ras-type"/>
</dbReference>
<evidence type="ECO:0000313" key="7">
    <source>
        <dbReference type="Proteomes" id="UP000728032"/>
    </source>
</evidence>
<dbReference type="AlphaFoldDB" id="A0A7R9MTJ3"/>
<dbReference type="PROSITE" id="PS51421">
    <property type="entry name" value="RAS"/>
    <property type="match status" value="1"/>
</dbReference>
<organism evidence="6">
    <name type="scientific">Oppiella nova</name>
    <dbReference type="NCBI Taxonomy" id="334625"/>
    <lineage>
        <taxon>Eukaryota</taxon>
        <taxon>Metazoa</taxon>
        <taxon>Ecdysozoa</taxon>
        <taxon>Arthropoda</taxon>
        <taxon>Chelicerata</taxon>
        <taxon>Arachnida</taxon>
        <taxon>Acari</taxon>
        <taxon>Acariformes</taxon>
        <taxon>Sarcoptiformes</taxon>
        <taxon>Oribatida</taxon>
        <taxon>Brachypylina</taxon>
        <taxon>Oppioidea</taxon>
        <taxon>Oppiidae</taxon>
        <taxon>Oppiella</taxon>
    </lineage>
</organism>
<reference evidence="6" key="1">
    <citation type="submission" date="2020-11" db="EMBL/GenBank/DDBJ databases">
        <authorList>
            <person name="Tran Van P."/>
        </authorList>
    </citation>
    <scope>NUCLEOTIDE SEQUENCE</scope>
</reference>
<dbReference type="EMBL" id="OC968523">
    <property type="protein sequence ID" value="CAD7666353.1"/>
    <property type="molecule type" value="Genomic_DNA"/>
</dbReference>
<evidence type="ECO:0000256" key="3">
    <source>
        <dbReference type="ARBA" id="ARBA00023134"/>
    </source>
</evidence>
<keyword evidence="2" id="KW-0547">Nucleotide-binding</keyword>
<evidence type="ECO:0000313" key="6">
    <source>
        <dbReference type="EMBL" id="CAD7666353.1"/>
    </source>
</evidence>
<evidence type="ECO:0000256" key="1">
    <source>
        <dbReference type="ARBA" id="ARBA00022481"/>
    </source>
</evidence>
<keyword evidence="3" id="KW-0342">GTP-binding</keyword>
<dbReference type="InterPro" id="IPR027417">
    <property type="entry name" value="P-loop_NTPase"/>
</dbReference>
<comment type="subcellular location">
    <subcellularLocation>
        <location evidence="5">Endomembrane system</location>
        <topology evidence="5">Lipid-anchor</topology>
        <orientation evidence="5">Cytoplasmic side</orientation>
    </subcellularLocation>
</comment>
<dbReference type="GO" id="GO:0005525">
    <property type="term" value="F:GTP binding"/>
    <property type="evidence" value="ECO:0007669"/>
    <property type="project" value="UniProtKB-KW"/>
</dbReference>
<keyword evidence="7" id="KW-1185">Reference proteome</keyword>
<name>A0A7R9MTJ3_9ACAR</name>
<dbReference type="SMART" id="SM00175">
    <property type="entry name" value="RAB"/>
    <property type="match status" value="1"/>
</dbReference>
<dbReference type="GO" id="GO:0016020">
    <property type="term" value="C:membrane"/>
    <property type="evidence" value="ECO:0007669"/>
    <property type="project" value="InterPro"/>
</dbReference>
<keyword evidence="4" id="KW-0449">Lipoprotein</keyword>
<dbReference type="Pfam" id="PF00071">
    <property type="entry name" value="Ras"/>
    <property type="match status" value="1"/>
</dbReference>
<dbReference type="OrthoDB" id="265044at2759"/>
<dbReference type="GO" id="GO:0003924">
    <property type="term" value="F:GTPase activity"/>
    <property type="evidence" value="ECO:0007669"/>
    <property type="project" value="InterPro"/>
</dbReference>
<evidence type="ECO:0000256" key="2">
    <source>
        <dbReference type="ARBA" id="ARBA00022741"/>
    </source>
</evidence>
<dbReference type="EMBL" id="CAJPVJ010053698">
    <property type="protein sequence ID" value="CAG2183402.1"/>
    <property type="molecule type" value="Genomic_DNA"/>
</dbReference>
<dbReference type="Gene3D" id="3.40.50.300">
    <property type="entry name" value="P-loop containing nucleotide triphosphate hydrolases"/>
    <property type="match status" value="1"/>
</dbReference>
<dbReference type="InterPro" id="IPR005225">
    <property type="entry name" value="Small_GTP-bd"/>
</dbReference>
<dbReference type="PRINTS" id="PR00449">
    <property type="entry name" value="RASTRNSFRMNG"/>
</dbReference>
<evidence type="ECO:0000256" key="4">
    <source>
        <dbReference type="ARBA" id="ARBA00023288"/>
    </source>
</evidence>
<feature type="non-terminal residue" evidence="6">
    <location>
        <position position="166"/>
    </location>
</feature>